<sequence length="112" mass="12123">MGVSVNIKEEALYSKEVMSLFLTVPDGPVSVGDVLKEKINQTLLQKNGGRNAKGGLQERTLTESYRALKQSFEANGFVILVDDVQIESLDEKIAFSNGTVITLLKLVPLVGG</sequence>
<accession>A0AAW7XBA1</accession>
<name>A0AAW7XBA1_9GAMM</name>
<comment type="caution">
    <text evidence="1">The sequence shown here is derived from an EMBL/GenBank/DDBJ whole genome shotgun (WGS) entry which is preliminary data.</text>
</comment>
<organism evidence="1 2">
    <name type="scientific">Saccharophagus degradans</name>
    <dbReference type="NCBI Taxonomy" id="86304"/>
    <lineage>
        <taxon>Bacteria</taxon>
        <taxon>Pseudomonadati</taxon>
        <taxon>Pseudomonadota</taxon>
        <taxon>Gammaproteobacteria</taxon>
        <taxon>Cellvibrionales</taxon>
        <taxon>Cellvibrionaceae</taxon>
        <taxon>Saccharophagus</taxon>
    </lineage>
</organism>
<dbReference type="RefSeq" id="WP_303494173.1">
    <property type="nucleotide sequence ID" value="NZ_JAUOPB010000020.1"/>
</dbReference>
<dbReference type="Proteomes" id="UP001169760">
    <property type="component" value="Unassembled WGS sequence"/>
</dbReference>
<evidence type="ECO:0000313" key="2">
    <source>
        <dbReference type="Proteomes" id="UP001169760"/>
    </source>
</evidence>
<dbReference type="EMBL" id="JAUOPB010000020">
    <property type="protein sequence ID" value="MDO6424900.1"/>
    <property type="molecule type" value="Genomic_DNA"/>
</dbReference>
<protein>
    <submittedName>
        <fullName evidence="1">Uncharacterized protein</fullName>
    </submittedName>
</protein>
<gene>
    <name evidence="1" type="ORF">Q4521_20595</name>
</gene>
<proteinExistence type="predicted"/>
<evidence type="ECO:0000313" key="1">
    <source>
        <dbReference type="EMBL" id="MDO6424900.1"/>
    </source>
</evidence>
<dbReference type="AlphaFoldDB" id="A0AAW7XBA1"/>
<reference evidence="1" key="1">
    <citation type="submission" date="2023-07" db="EMBL/GenBank/DDBJ databases">
        <title>Genome content predicts the carbon catabolic preferences of heterotrophic bacteria.</title>
        <authorList>
            <person name="Gralka M."/>
        </authorList>
    </citation>
    <scope>NUCLEOTIDE SEQUENCE</scope>
    <source>
        <strain evidence="1">I3M17_2</strain>
    </source>
</reference>